<name>A0A2K9VCC9_9CAUD</name>
<feature type="region of interest" description="Disordered" evidence="1">
    <location>
        <begin position="111"/>
        <end position="132"/>
    </location>
</feature>
<evidence type="ECO:0000256" key="1">
    <source>
        <dbReference type="SAM" id="MobiDB-lite"/>
    </source>
</evidence>
<proteinExistence type="predicted"/>
<organism evidence="2 3">
    <name type="scientific">Lactobacillus phage Nyseid</name>
    <dbReference type="NCBI Taxonomy" id="2079432"/>
    <lineage>
        <taxon>Viruses</taxon>
        <taxon>Duplodnaviria</taxon>
        <taxon>Heunggongvirae</taxon>
        <taxon>Uroviricota</taxon>
        <taxon>Caudoviricetes</taxon>
        <taxon>Tybeckvirinae</taxon>
        <taxon>Lenusvirus</taxon>
        <taxon>Lenusvirus nyseid</taxon>
    </lineage>
</organism>
<evidence type="ECO:0000313" key="3">
    <source>
        <dbReference type="Proteomes" id="UP000240437"/>
    </source>
</evidence>
<sequence length="132" mass="15260">MWFKNKRKVEELEYRIAKITDFNKKMIRVGAFNGCIGKYVRTVDNTSRFSGGGEIVYIDLPSRIYRIVMVNEPGSLALQDCNGKIRDFSIDKILRLASDDEISDFKKQELKKSKRQINKGQIRGDTIGHNDR</sequence>
<dbReference type="RefSeq" id="YP_009798306.1">
    <property type="nucleotide sequence ID" value="NC_047925.1"/>
</dbReference>
<evidence type="ECO:0000313" key="2">
    <source>
        <dbReference type="EMBL" id="AUV59846.1"/>
    </source>
</evidence>
<dbReference type="EMBL" id="MG765276">
    <property type="protein sequence ID" value="AUV59846.1"/>
    <property type="molecule type" value="Genomic_DNA"/>
</dbReference>
<protein>
    <submittedName>
        <fullName evidence="2">Uncharacterized protein</fullName>
    </submittedName>
</protein>
<reference evidence="2 3" key="1">
    <citation type="submission" date="2018-01" db="EMBL/GenBank/DDBJ databases">
        <title>Lactobacillus phages that infect wine-derived L. plantarum strains.</title>
        <authorList>
            <person name="Kyrkou I."/>
            <person name="Hestbjerg Hansen L."/>
        </authorList>
    </citation>
    <scope>NUCLEOTIDE SEQUENCE [LARGE SCALE GENOMIC DNA]</scope>
</reference>
<accession>A0A2K9VCC9</accession>
<keyword evidence="3" id="KW-1185">Reference proteome</keyword>
<dbReference type="KEGG" id="vg:54988756"/>
<dbReference type="Proteomes" id="UP000240437">
    <property type="component" value="Segment"/>
</dbReference>
<dbReference type="GeneID" id="54988756"/>